<dbReference type="Pfam" id="PF05775">
    <property type="entry name" value="AfaD"/>
    <property type="match status" value="1"/>
</dbReference>
<keyword evidence="1 2" id="KW-0732">Signal</keyword>
<comment type="caution">
    <text evidence="4">The sequence shown here is derived from an EMBL/GenBank/DDBJ whole genome shotgun (WGS) entry which is preliminary data.</text>
</comment>
<dbReference type="Proteomes" id="UP000839927">
    <property type="component" value="Unassembled WGS sequence"/>
</dbReference>
<dbReference type="EMBL" id="AAHRMF010000025">
    <property type="protein sequence ID" value="EBZ5487345.1"/>
    <property type="molecule type" value="Genomic_DNA"/>
</dbReference>
<dbReference type="EMBL" id="AAHTGA010000026">
    <property type="protein sequence ID" value="ECA0918753.1"/>
    <property type="molecule type" value="Genomic_DNA"/>
</dbReference>
<protein>
    <recommendedName>
        <fullName evidence="6">Adhesin</fullName>
    </recommendedName>
</protein>
<dbReference type="EMBL" id="DAAHBQ010000183">
    <property type="protein sequence ID" value="HAB5517211.1"/>
    <property type="molecule type" value="Genomic_DNA"/>
</dbReference>
<feature type="signal peptide" evidence="2">
    <location>
        <begin position="1"/>
        <end position="23"/>
    </location>
</feature>
<dbReference type="Gene3D" id="2.60.40.1570">
    <property type="entry name" value="Dr adhesin"/>
    <property type="match status" value="1"/>
</dbReference>
<dbReference type="InterPro" id="IPR037028">
    <property type="entry name" value="Dr_adhesin_sf"/>
</dbReference>
<accession>A0A5H8P4J0</accession>
<feature type="chain" id="PRO_5036142983" description="Adhesin" evidence="2">
    <location>
        <begin position="24"/>
        <end position="143"/>
    </location>
</feature>
<reference evidence="5" key="3">
    <citation type="submission" date="2019-10" db="EMBL/GenBank/DDBJ databases">
        <authorList>
            <consortium name="NCBI Pathogen Detection Project"/>
        </authorList>
    </citation>
    <scope>NUCLEOTIDE SEQUENCE</scope>
    <source>
        <strain evidence="5">Salmonella enterica</strain>
    </source>
</reference>
<evidence type="ECO:0000313" key="5">
    <source>
        <dbReference type="EMBL" id="HAB5517211.1"/>
    </source>
</evidence>
<evidence type="ECO:0000256" key="1">
    <source>
        <dbReference type="ARBA" id="ARBA00022729"/>
    </source>
</evidence>
<evidence type="ECO:0000256" key="2">
    <source>
        <dbReference type="SAM" id="SignalP"/>
    </source>
</evidence>
<dbReference type="SUPFAM" id="SSF49401">
    <property type="entry name" value="Bacterial adhesins"/>
    <property type="match status" value="1"/>
</dbReference>
<sequence>MNLTLKTILLIAFVLSFSSNLHAEKLVVRLDVKTDVLTRNIPEGTIIAVGHIESKVKDKIKIILSSSMERFNESQKVFIARGLNNPKHTLLVKIGGKDWFSDELSAALQSTSLGSKTFYVYSYGDAPIPVDTYILSFYAFYQE</sequence>
<dbReference type="InterPro" id="IPR008966">
    <property type="entry name" value="Adhesion_dom_sf"/>
</dbReference>
<evidence type="ECO:0008006" key="6">
    <source>
        <dbReference type="Google" id="ProtNLM"/>
    </source>
</evidence>
<evidence type="ECO:0000313" key="4">
    <source>
        <dbReference type="EMBL" id="ECA0918753.1"/>
    </source>
</evidence>
<organism evidence="4">
    <name type="scientific">Salmonella enterica subsp. enterica serovar Mikawasima</name>
    <dbReference type="NCBI Taxonomy" id="149388"/>
    <lineage>
        <taxon>Bacteria</taxon>
        <taxon>Pseudomonadati</taxon>
        <taxon>Pseudomonadota</taxon>
        <taxon>Gammaproteobacteria</taxon>
        <taxon>Enterobacterales</taxon>
        <taxon>Enterobacteriaceae</taxon>
        <taxon>Salmonella</taxon>
    </lineage>
</organism>
<dbReference type="InterPro" id="IPR008394">
    <property type="entry name" value="AfaD"/>
</dbReference>
<evidence type="ECO:0000313" key="3">
    <source>
        <dbReference type="EMBL" id="EBZ5487345.1"/>
    </source>
</evidence>
<reference evidence="5" key="1">
    <citation type="journal article" date="2018" name="Genome Biol.">
        <title>SKESA: strategic k-mer extension for scrupulous assemblies.</title>
        <authorList>
            <person name="Souvorov A."/>
            <person name="Agarwala R."/>
            <person name="Lipman D.J."/>
        </authorList>
    </citation>
    <scope>NUCLEOTIDE SEQUENCE</scope>
    <source>
        <strain evidence="5">Salmonella enterica</strain>
    </source>
</reference>
<name>A0A5H8P4J0_SALET</name>
<gene>
    <name evidence="3" type="ORF">ECD07_22060</name>
    <name evidence="4" type="ORF">EIW74_22090</name>
    <name evidence="5" type="ORF">GB147_22885</name>
</gene>
<dbReference type="AlphaFoldDB" id="A0A5H8P4J0"/>
<reference evidence="4" key="2">
    <citation type="submission" date="2018-12" db="EMBL/GenBank/DDBJ databases">
        <authorList>
            <person name="Ashton P.M."/>
            <person name="Dallman T."/>
            <person name="Nair S."/>
            <person name="De Pinna E."/>
            <person name="Peters T."/>
            <person name="Grant K."/>
        </authorList>
    </citation>
    <scope>NUCLEOTIDE SEQUENCE</scope>
    <source>
        <strain evidence="3">627415</strain>
        <strain evidence="4">644161</strain>
    </source>
</reference>
<proteinExistence type="predicted"/>